<dbReference type="PANTHER" id="PTHR40661:SF3">
    <property type="entry name" value="FELS-1 PROPHAGE TRANSCRIPTIONAL REGULATOR"/>
    <property type="match status" value="1"/>
</dbReference>
<dbReference type="InterPro" id="IPR001387">
    <property type="entry name" value="Cro/C1-type_HTH"/>
</dbReference>
<proteinExistence type="predicted"/>
<accession>A0A198UMP0</accession>
<dbReference type="SMART" id="SM00530">
    <property type="entry name" value="HTH_XRE"/>
    <property type="match status" value="1"/>
</dbReference>
<dbReference type="InterPro" id="IPR015927">
    <property type="entry name" value="Peptidase_S24_S26A/B/C"/>
</dbReference>
<gene>
    <name evidence="5" type="ORF">AO384_0590</name>
</gene>
<keyword evidence="2" id="KW-0238">DNA-binding</keyword>
<dbReference type="SUPFAM" id="SSF47413">
    <property type="entry name" value="lambda repressor-like DNA-binding domains"/>
    <property type="match status" value="1"/>
</dbReference>
<feature type="domain" description="HTH cro/C1-type" evidence="4">
    <location>
        <begin position="26"/>
        <end position="67"/>
    </location>
</feature>
<dbReference type="PANTHER" id="PTHR40661">
    <property type="match status" value="1"/>
</dbReference>
<dbReference type="SUPFAM" id="SSF51306">
    <property type="entry name" value="LexA/Signal peptidase"/>
    <property type="match status" value="1"/>
</dbReference>
<dbReference type="CDD" id="cd06529">
    <property type="entry name" value="S24_LexA-like"/>
    <property type="match status" value="1"/>
</dbReference>
<dbReference type="PROSITE" id="PS50943">
    <property type="entry name" value="HTH_CROC1"/>
    <property type="match status" value="1"/>
</dbReference>
<dbReference type="PATRIC" id="fig|480.237.peg.1179"/>
<keyword evidence="6" id="KW-1185">Reference proteome</keyword>
<dbReference type="EMBL" id="LXHC01000006">
    <property type="protein sequence ID" value="OAU97554.1"/>
    <property type="molecule type" value="Genomic_DNA"/>
</dbReference>
<dbReference type="Gene3D" id="2.10.109.10">
    <property type="entry name" value="Umud Fragment, subunit A"/>
    <property type="match status" value="1"/>
</dbReference>
<comment type="caution">
    <text evidence="5">The sequence shown here is derived from an EMBL/GenBank/DDBJ whole genome shotgun (WGS) entry which is preliminary data.</text>
</comment>
<evidence type="ECO:0000313" key="6">
    <source>
        <dbReference type="Proteomes" id="UP000078228"/>
    </source>
</evidence>
<dbReference type="OrthoDB" id="8612222at2"/>
<dbReference type="InterPro" id="IPR010982">
    <property type="entry name" value="Lambda_DNA-bd_dom_sf"/>
</dbReference>
<reference evidence="5 6" key="1">
    <citation type="journal article" date="2016" name="Genome Biol. Evol.">
        <title>Comparative Genomic Analyses of the Moraxella catarrhalis Serosensitive and Seroresistant Lineages Demonstrate Their Independent Evolution.</title>
        <authorList>
            <person name="Earl J.P."/>
            <person name="de Vries S.P."/>
            <person name="Ahmed A."/>
            <person name="Powell E."/>
            <person name="Schultz M.P."/>
            <person name="Hermans P.W."/>
            <person name="Hill D.J."/>
            <person name="Zhou Z."/>
            <person name="Constantinidou C.I."/>
            <person name="Hu F.Z."/>
            <person name="Bootsma H.J."/>
            <person name="Ehrlich G.D."/>
        </authorList>
    </citation>
    <scope>NUCLEOTIDE SEQUENCE [LARGE SCALE GENOMIC DNA]</scope>
    <source>
        <strain evidence="5 6">Z7542</strain>
    </source>
</reference>
<dbReference type="InterPro" id="IPR036286">
    <property type="entry name" value="LexA/Signal_pep-like_sf"/>
</dbReference>
<sequence>MLKSISEIRLQNVEHLMRIYNIDRVAFAERAEINGSQLSQYFSGNKIIGDSVASRIEENFGLPKYWLDQNRSDSRSVKTVRNVPILTWVKAGLFHETGELQYDKTEPVYDEAYPQDVYWLTVSGDSMMPRFHEGDLILVDPNKQPCVGDFVVAIKLDASGGYEDAMTFKKYREGFDDKLCQMYYQLVPLNEDYAIIDSRHTPFEVRGVVLERKEKFV</sequence>
<dbReference type="Proteomes" id="UP000078228">
    <property type="component" value="Unassembled WGS sequence"/>
</dbReference>
<evidence type="ECO:0000256" key="3">
    <source>
        <dbReference type="ARBA" id="ARBA00023163"/>
    </source>
</evidence>
<dbReference type="InterPro" id="IPR039418">
    <property type="entry name" value="LexA-like"/>
</dbReference>
<dbReference type="Pfam" id="PF00717">
    <property type="entry name" value="Peptidase_S24"/>
    <property type="match status" value="1"/>
</dbReference>
<evidence type="ECO:0000256" key="2">
    <source>
        <dbReference type="ARBA" id="ARBA00023125"/>
    </source>
</evidence>
<evidence type="ECO:0000313" key="5">
    <source>
        <dbReference type="EMBL" id="OAU97554.1"/>
    </source>
</evidence>
<evidence type="ECO:0000256" key="1">
    <source>
        <dbReference type="ARBA" id="ARBA00023015"/>
    </source>
</evidence>
<dbReference type="GO" id="GO:0003677">
    <property type="term" value="F:DNA binding"/>
    <property type="evidence" value="ECO:0007669"/>
    <property type="project" value="UniProtKB-KW"/>
</dbReference>
<dbReference type="AlphaFoldDB" id="A0A198UMP0"/>
<keyword evidence="1" id="KW-0805">Transcription regulation</keyword>
<protein>
    <submittedName>
        <fullName evidence="5">Phage repressor</fullName>
    </submittedName>
</protein>
<name>A0A198UMP0_MORCA</name>
<organism evidence="5 6">
    <name type="scientific">Moraxella catarrhalis</name>
    <name type="common">Branhamella catarrhalis</name>
    <dbReference type="NCBI Taxonomy" id="480"/>
    <lineage>
        <taxon>Bacteria</taxon>
        <taxon>Pseudomonadati</taxon>
        <taxon>Pseudomonadota</taxon>
        <taxon>Gammaproteobacteria</taxon>
        <taxon>Moraxellales</taxon>
        <taxon>Moraxellaceae</taxon>
        <taxon>Moraxella</taxon>
    </lineage>
</organism>
<dbReference type="CDD" id="cd00093">
    <property type="entry name" value="HTH_XRE"/>
    <property type="match status" value="1"/>
</dbReference>
<keyword evidence="3" id="KW-0804">Transcription</keyword>
<evidence type="ECO:0000259" key="4">
    <source>
        <dbReference type="PROSITE" id="PS50943"/>
    </source>
</evidence>